<keyword evidence="3" id="KW-1185">Reference proteome</keyword>
<dbReference type="Gene3D" id="1.10.1620.20">
    <property type="entry name" value="ATP synthase, F1 complex, epsilon subunit superfamily, mitochondrial"/>
    <property type="match status" value="1"/>
</dbReference>
<dbReference type="CDD" id="cd12153">
    <property type="entry name" value="F1-ATPase_epsilon"/>
    <property type="match status" value="1"/>
</dbReference>
<evidence type="ECO:0000256" key="1">
    <source>
        <dbReference type="ARBA" id="ARBA00009502"/>
    </source>
</evidence>
<organism evidence="2 3">
    <name type="scientific">Malassezia furfur</name>
    <name type="common">Pityriasis versicolor infection agent</name>
    <name type="synonym">Pityrosporum furfur</name>
    <dbReference type="NCBI Taxonomy" id="55194"/>
    <lineage>
        <taxon>Eukaryota</taxon>
        <taxon>Fungi</taxon>
        <taxon>Dikarya</taxon>
        <taxon>Basidiomycota</taxon>
        <taxon>Ustilaginomycotina</taxon>
        <taxon>Malasseziomycetes</taxon>
        <taxon>Malasseziales</taxon>
        <taxon>Malasseziaceae</taxon>
        <taxon>Malassezia</taxon>
    </lineage>
</organism>
<dbReference type="InterPro" id="IPR036742">
    <property type="entry name" value="ATP_synth_F1_esu_sf_mt"/>
</dbReference>
<dbReference type="Pfam" id="PF04627">
    <property type="entry name" value="ATP-synt_Eps"/>
    <property type="match status" value="1"/>
</dbReference>
<evidence type="ECO:0000313" key="3">
    <source>
        <dbReference type="Proteomes" id="UP000818624"/>
    </source>
</evidence>
<protein>
    <submittedName>
        <fullName evidence="2">Uncharacterized protein</fullName>
    </submittedName>
</protein>
<evidence type="ECO:0000313" key="2">
    <source>
        <dbReference type="EMBL" id="WFD45524.1"/>
    </source>
</evidence>
<proteinExistence type="inferred from homology"/>
<dbReference type="Proteomes" id="UP000818624">
    <property type="component" value="Chromosome 1"/>
</dbReference>
<gene>
    <name evidence="2" type="ORF">GLX27_000144</name>
</gene>
<name>A0ABY8EI96_MALFU</name>
<dbReference type="InterPro" id="IPR006721">
    <property type="entry name" value="ATP_synth_F1_esu_mt"/>
</dbReference>
<dbReference type="EMBL" id="CP046234">
    <property type="protein sequence ID" value="WFD45524.1"/>
    <property type="molecule type" value="Genomic_DNA"/>
</dbReference>
<comment type="similarity">
    <text evidence="1">Belongs to the eukaryotic ATPase epsilon family.</text>
</comment>
<dbReference type="SUPFAM" id="SSF48690">
    <property type="entry name" value="Epsilon subunit of mitochondrial F1F0-ATP synthase"/>
    <property type="match status" value="1"/>
</dbReference>
<sequence length="65" mass="7479">MSGATWRNYFSYSRYTAIAAKATRNSLKEAERVAAERRSQQALRYQTWKNGEASEQNNLGYGKKN</sequence>
<reference evidence="2 3" key="1">
    <citation type="journal article" date="2020" name="Elife">
        <title>Loss of centromere function drives karyotype evolution in closely related Malassezia species.</title>
        <authorList>
            <person name="Sankaranarayanan S.R."/>
            <person name="Ianiri G."/>
            <person name="Coelho M.A."/>
            <person name="Reza M.H."/>
            <person name="Thimmappa B.C."/>
            <person name="Ganguly P."/>
            <person name="Vadnala R.N."/>
            <person name="Sun S."/>
            <person name="Siddharthan R."/>
            <person name="Tellgren-Roth C."/>
            <person name="Dawson T.L."/>
            <person name="Heitman J."/>
            <person name="Sanyal K."/>
        </authorList>
    </citation>
    <scope>NUCLEOTIDE SEQUENCE [LARGE SCALE GENOMIC DNA]</scope>
    <source>
        <strain evidence="2">CBS14141</strain>
    </source>
</reference>
<accession>A0ABY8EI96</accession>